<gene>
    <name evidence="2" type="ORF">DC041_0006871</name>
</gene>
<keyword evidence="1" id="KW-0472">Membrane</keyword>
<reference evidence="2 3" key="1">
    <citation type="journal article" date="2019" name="PLoS Pathog.">
        <title>Genome sequence of the bovine parasite Schistosoma bovis Tanzania.</title>
        <authorList>
            <person name="Oey H."/>
            <person name="Zakrzewski M."/>
            <person name="Gobert G."/>
            <person name="Gravermann K."/>
            <person name="Stoye J."/>
            <person name="Jones M."/>
            <person name="Mcmanus D."/>
            <person name="Krause L."/>
        </authorList>
    </citation>
    <scope>NUCLEOTIDE SEQUENCE [LARGE SCALE GENOMIC DNA]</scope>
    <source>
        <strain evidence="2 3">TAN1997</strain>
    </source>
</reference>
<organism evidence="2 3">
    <name type="scientific">Schistosoma bovis</name>
    <name type="common">Blood fluke</name>
    <dbReference type="NCBI Taxonomy" id="6184"/>
    <lineage>
        <taxon>Eukaryota</taxon>
        <taxon>Metazoa</taxon>
        <taxon>Spiralia</taxon>
        <taxon>Lophotrochozoa</taxon>
        <taxon>Platyhelminthes</taxon>
        <taxon>Trematoda</taxon>
        <taxon>Digenea</taxon>
        <taxon>Strigeidida</taxon>
        <taxon>Schistosomatoidea</taxon>
        <taxon>Schistosomatidae</taxon>
        <taxon>Schistosoma</taxon>
    </lineage>
</organism>
<comment type="caution">
    <text evidence="2">The sequence shown here is derived from an EMBL/GenBank/DDBJ whole genome shotgun (WGS) entry which is preliminary data.</text>
</comment>
<evidence type="ECO:0000313" key="3">
    <source>
        <dbReference type="Proteomes" id="UP000290809"/>
    </source>
</evidence>
<dbReference type="EMBL" id="QMKO01001457">
    <property type="protein sequence ID" value="RTG90170.1"/>
    <property type="molecule type" value="Genomic_DNA"/>
</dbReference>
<dbReference type="Proteomes" id="UP000290809">
    <property type="component" value="Unassembled WGS sequence"/>
</dbReference>
<keyword evidence="1" id="KW-0812">Transmembrane</keyword>
<accession>A0A430QR39</accession>
<proteinExistence type="predicted"/>
<name>A0A430QR39_SCHBO</name>
<sequence length="61" mass="7081">MVLFSYLRLIIVYINLIVYSQTIMKRLQLFVLIITEIVLELNSPVVCVFILVEFFIGTEGV</sequence>
<feature type="transmembrane region" description="Helical" evidence="1">
    <location>
        <begin position="29"/>
        <end position="56"/>
    </location>
</feature>
<dbReference type="AlphaFoldDB" id="A0A430QR39"/>
<keyword evidence="3" id="KW-1185">Reference proteome</keyword>
<protein>
    <submittedName>
        <fullName evidence="2">Uncharacterized protein</fullName>
    </submittedName>
</protein>
<evidence type="ECO:0000256" key="1">
    <source>
        <dbReference type="SAM" id="Phobius"/>
    </source>
</evidence>
<keyword evidence="1" id="KW-1133">Transmembrane helix</keyword>
<evidence type="ECO:0000313" key="2">
    <source>
        <dbReference type="EMBL" id="RTG90170.1"/>
    </source>
</evidence>
<feature type="transmembrane region" description="Helical" evidence="1">
    <location>
        <begin position="6"/>
        <end position="22"/>
    </location>
</feature>